<dbReference type="AlphaFoldDB" id="W4L947"/>
<gene>
    <name evidence="1" type="ORF">ETSY1_34120</name>
</gene>
<evidence type="ECO:0000313" key="1">
    <source>
        <dbReference type="EMBL" id="ETW94613.1"/>
    </source>
</evidence>
<protein>
    <recommendedName>
        <fullName evidence="3">Extracellular solute-binding protein</fullName>
    </recommendedName>
</protein>
<keyword evidence="2" id="KW-1185">Reference proteome</keyword>
<evidence type="ECO:0000313" key="2">
    <source>
        <dbReference type="Proteomes" id="UP000019141"/>
    </source>
</evidence>
<accession>W4L947</accession>
<comment type="caution">
    <text evidence="1">The sequence shown here is derived from an EMBL/GenBank/DDBJ whole genome shotgun (WGS) entry which is preliminary data.</text>
</comment>
<dbReference type="Gene3D" id="3.40.190.10">
    <property type="entry name" value="Periplasmic binding protein-like II"/>
    <property type="match status" value="1"/>
</dbReference>
<proteinExistence type="predicted"/>
<reference evidence="1 2" key="1">
    <citation type="journal article" date="2014" name="Nature">
        <title>An environmental bacterial taxon with a large and distinct metabolic repertoire.</title>
        <authorList>
            <person name="Wilson M.C."/>
            <person name="Mori T."/>
            <person name="Ruckert C."/>
            <person name="Uria A.R."/>
            <person name="Helf M.J."/>
            <person name="Takada K."/>
            <person name="Gernert C."/>
            <person name="Steffens U.A."/>
            <person name="Heycke N."/>
            <person name="Schmitt S."/>
            <person name="Rinke C."/>
            <person name="Helfrich E.J."/>
            <person name="Brachmann A.O."/>
            <person name="Gurgui C."/>
            <person name="Wakimoto T."/>
            <person name="Kracht M."/>
            <person name="Crusemann M."/>
            <person name="Hentschel U."/>
            <person name="Abe I."/>
            <person name="Matsunaga S."/>
            <person name="Kalinowski J."/>
            <person name="Takeyama H."/>
            <person name="Piel J."/>
        </authorList>
    </citation>
    <scope>NUCLEOTIDE SEQUENCE [LARGE SCALE GENOMIC DNA]</scope>
    <source>
        <strain evidence="2">TSY1</strain>
    </source>
</reference>
<evidence type="ECO:0008006" key="3">
    <source>
        <dbReference type="Google" id="ProtNLM"/>
    </source>
</evidence>
<dbReference type="SUPFAM" id="SSF53850">
    <property type="entry name" value="Periplasmic binding protein-like II"/>
    <property type="match status" value="1"/>
</dbReference>
<dbReference type="HOGENOM" id="CLU_1773975_0_0_7"/>
<dbReference type="Proteomes" id="UP000019141">
    <property type="component" value="Unassembled WGS sequence"/>
</dbReference>
<name>W4L947_ENTF1</name>
<sequence>MHQVINHIMPPEGPAGRHMCGAYTTIGIWNFSPNKDLAKEFLDFHFQKQQQEQHLTASLGYNQPLLRTFSMHPIYASNPKFYFAPYIGWYTHAPGWPGPPNAAMQTVWGQYIIPDTAAEHATGKMEAEAAVKKAEAQMKRLYRRQA</sequence>
<organism evidence="1 2">
    <name type="scientific">Entotheonella factor</name>
    <dbReference type="NCBI Taxonomy" id="1429438"/>
    <lineage>
        <taxon>Bacteria</taxon>
        <taxon>Pseudomonadati</taxon>
        <taxon>Nitrospinota/Tectimicrobiota group</taxon>
        <taxon>Candidatus Tectimicrobiota</taxon>
        <taxon>Candidatus Entotheonellia</taxon>
        <taxon>Candidatus Entotheonellales</taxon>
        <taxon>Candidatus Entotheonellaceae</taxon>
        <taxon>Candidatus Entotheonella</taxon>
    </lineage>
</organism>
<dbReference type="EMBL" id="AZHW01001039">
    <property type="protein sequence ID" value="ETW94613.1"/>
    <property type="molecule type" value="Genomic_DNA"/>
</dbReference>